<feature type="transmembrane region" description="Helical" evidence="1">
    <location>
        <begin position="66"/>
        <end position="93"/>
    </location>
</feature>
<sequence length="99" mass="10556">MSTAILPLDNAAASRPLGTGIALAVTVAVFYTACTLVWVVAPGPFLGFMNNLFHGLDFSALVRPAAFSWAGFLEALLVMSAWALLAGAFFGWLRPRLRV</sequence>
<dbReference type="InterPro" id="IPR044020">
    <property type="entry name" value="DUF5676"/>
</dbReference>
<comment type="caution">
    <text evidence="2">The sequence shown here is derived from an EMBL/GenBank/DDBJ whole genome shotgun (WGS) entry which is preliminary data.</text>
</comment>
<name>A0A7X6DI69_9BURK</name>
<keyword evidence="1" id="KW-0812">Transmembrane</keyword>
<dbReference type="RefSeq" id="WP_168108715.1">
    <property type="nucleotide sequence ID" value="NZ_VTOX01000006.1"/>
</dbReference>
<evidence type="ECO:0000256" key="1">
    <source>
        <dbReference type="SAM" id="Phobius"/>
    </source>
</evidence>
<dbReference type="Proteomes" id="UP000521868">
    <property type="component" value="Unassembled WGS sequence"/>
</dbReference>
<dbReference type="Pfam" id="PF18926">
    <property type="entry name" value="DUF5676"/>
    <property type="match status" value="1"/>
</dbReference>
<keyword evidence="1" id="KW-1133">Transmembrane helix</keyword>
<reference evidence="2 3" key="1">
    <citation type="journal article" date="2020" name="Nature">
        <title>Bacterial chemolithoautotrophy via manganese oxidation.</title>
        <authorList>
            <person name="Yu H."/>
            <person name="Leadbetter J.R."/>
        </authorList>
    </citation>
    <scope>NUCLEOTIDE SEQUENCE [LARGE SCALE GENOMIC DNA]</scope>
    <source>
        <strain evidence="2 3">RBP-1</strain>
    </source>
</reference>
<keyword evidence="3" id="KW-1185">Reference proteome</keyword>
<dbReference type="EMBL" id="VTOX01000006">
    <property type="protein sequence ID" value="NKE67607.1"/>
    <property type="molecule type" value="Genomic_DNA"/>
</dbReference>
<accession>A0A7X6DI69</accession>
<organism evidence="2 3">
    <name type="scientific">Ramlibacter lithotrophicus</name>
    <dbReference type="NCBI Taxonomy" id="2606681"/>
    <lineage>
        <taxon>Bacteria</taxon>
        <taxon>Pseudomonadati</taxon>
        <taxon>Pseudomonadota</taxon>
        <taxon>Betaproteobacteria</taxon>
        <taxon>Burkholderiales</taxon>
        <taxon>Comamonadaceae</taxon>
        <taxon>Ramlibacter</taxon>
    </lineage>
</organism>
<gene>
    <name evidence="2" type="ORF">RAMLITH_17430</name>
</gene>
<feature type="transmembrane region" description="Helical" evidence="1">
    <location>
        <begin position="21"/>
        <end position="46"/>
    </location>
</feature>
<keyword evidence="1" id="KW-0472">Membrane</keyword>
<evidence type="ECO:0000313" key="3">
    <source>
        <dbReference type="Proteomes" id="UP000521868"/>
    </source>
</evidence>
<evidence type="ECO:0000313" key="2">
    <source>
        <dbReference type="EMBL" id="NKE67607.1"/>
    </source>
</evidence>
<proteinExistence type="predicted"/>
<protein>
    <submittedName>
        <fullName evidence="2">Uncharacterized protein</fullName>
    </submittedName>
</protein>
<dbReference type="AlphaFoldDB" id="A0A7X6DI69"/>